<dbReference type="SMART" id="SM00091">
    <property type="entry name" value="PAS"/>
    <property type="match status" value="8"/>
</dbReference>
<dbReference type="SUPFAM" id="SSF55874">
    <property type="entry name" value="ATPase domain of HSP90 chaperone/DNA topoisomerase II/histidine kinase"/>
    <property type="match status" value="1"/>
</dbReference>
<feature type="domain" description="PAS" evidence="11">
    <location>
        <begin position="467"/>
        <end position="511"/>
    </location>
</feature>
<dbReference type="Pfam" id="PF00512">
    <property type="entry name" value="HisKA"/>
    <property type="match status" value="1"/>
</dbReference>
<name>A0A841H343_9BACT</name>
<comment type="caution">
    <text evidence="13">The sequence shown here is derived from an EMBL/GenBank/DDBJ whole genome shotgun (WGS) entry which is preliminary data.</text>
</comment>
<evidence type="ECO:0000256" key="1">
    <source>
        <dbReference type="ARBA" id="ARBA00000085"/>
    </source>
</evidence>
<feature type="domain" description="PAS" evidence="11">
    <location>
        <begin position="1132"/>
        <end position="1202"/>
    </location>
</feature>
<dbReference type="InterPro" id="IPR013655">
    <property type="entry name" value="PAS_fold_3"/>
</dbReference>
<feature type="domain" description="PAS" evidence="11">
    <location>
        <begin position="752"/>
        <end position="822"/>
    </location>
</feature>
<evidence type="ECO:0000259" key="12">
    <source>
        <dbReference type="PROSITE" id="PS50113"/>
    </source>
</evidence>
<dbReference type="SUPFAM" id="SSF47384">
    <property type="entry name" value="Homodimeric domain of signal transducing histidine kinase"/>
    <property type="match status" value="1"/>
</dbReference>
<dbReference type="GO" id="GO:0000155">
    <property type="term" value="F:phosphorelay sensor kinase activity"/>
    <property type="evidence" value="ECO:0007669"/>
    <property type="project" value="InterPro"/>
</dbReference>
<dbReference type="Gene3D" id="3.40.50.2300">
    <property type="match status" value="1"/>
</dbReference>
<protein>
    <recommendedName>
        <fullName evidence="2">histidine kinase</fullName>
        <ecNumber evidence="2">2.7.13.3</ecNumber>
    </recommendedName>
</protein>
<evidence type="ECO:0000256" key="7">
    <source>
        <dbReference type="SAM" id="Coils"/>
    </source>
</evidence>
<reference evidence="13 14" key="1">
    <citation type="submission" date="2020-08" db="EMBL/GenBank/DDBJ databases">
        <title>Genomic Encyclopedia of Type Strains, Phase IV (KMG-IV): sequencing the most valuable type-strain genomes for metagenomic binning, comparative biology and taxonomic classification.</title>
        <authorList>
            <person name="Goeker M."/>
        </authorList>
    </citation>
    <scope>NUCLEOTIDE SEQUENCE [LARGE SCALE GENOMIC DNA]</scope>
    <source>
        <strain evidence="13 14">DSM 29007</strain>
    </source>
</reference>
<dbReference type="Pfam" id="PF13426">
    <property type="entry name" value="PAS_9"/>
    <property type="match status" value="1"/>
</dbReference>
<keyword evidence="14" id="KW-1185">Reference proteome</keyword>
<dbReference type="SMART" id="SM00387">
    <property type="entry name" value="HATPase_c"/>
    <property type="match status" value="1"/>
</dbReference>
<dbReference type="InterPro" id="IPR003594">
    <property type="entry name" value="HATPase_dom"/>
</dbReference>
<evidence type="ECO:0000259" key="10">
    <source>
        <dbReference type="PROSITE" id="PS50110"/>
    </source>
</evidence>
<evidence type="ECO:0000313" key="14">
    <source>
        <dbReference type="Proteomes" id="UP000582837"/>
    </source>
</evidence>
<dbReference type="InterPro" id="IPR001789">
    <property type="entry name" value="Sig_transdc_resp-reg_receiver"/>
</dbReference>
<feature type="compositionally biased region" description="Basic and acidic residues" evidence="8">
    <location>
        <begin position="168"/>
        <end position="178"/>
    </location>
</feature>
<dbReference type="EMBL" id="JACHIA010000015">
    <property type="protein sequence ID" value="MBB6072388.1"/>
    <property type="molecule type" value="Genomic_DNA"/>
</dbReference>
<feature type="coiled-coil region" evidence="7">
    <location>
        <begin position="595"/>
        <end position="633"/>
    </location>
</feature>
<keyword evidence="7" id="KW-0175">Coiled coil</keyword>
<dbReference type="InterPro" id="IPR036097">
    <property type="entry name" value="HisK_dim/P_sf"/>
</dbReference>
<dbReference type="NCBIfam" id="TIGR00229">
    <property type="entry name" value="sensory_box"/>
    <property type="match status" value="7"/>
</dbReference>
<feature type="domain" description="PAC" evidence="12">
    <location>
        <begin position="1206"/>
        <end position="1257"/>
    </location>
</feature>
<dbReference type="Gene3D" id="1.10.287.130">
    <property type="match status" value="1"/>
</dbReference>
<dbReference type="Proteomes" id="UP000582837">
    <property type="component" value="Unassembled WGS sequence"/>
</dbReference>
<feature type="domain" description="Histidine kinase" evidence="9">
    <location>
        <begin position="1275"/>
        <end position="1491"/>
    </location>
</feature>
<feature type="domain" description="PAC" evidence="12">
    <location>
        <begin position="1079"/>
        <end position="1131"/>
    </location>
</feature>
<feature type="domain" description="Response regulatory" evidence="10">
    <location>
        <begin position="1516"/>
        <end position="1633"/>
    </location>
</feature>
<dbReference type="InterPro" id="IPR000014">
    <property type="entry name" value="PAS"/>
</dbReference>
<evidence type="ECO:0000256" key="6">
    <source>
        <dbReference type="PROSITE-ProRule" id="PRU00169"/>
    </source>
</evidence>
<feature type="region of interest" description="Disordered" evidence="8">
    <location>
        <begin position="167"/>
        <end position="200"/>
    </location>
</feature>
<dbReference type="InterPro" id="IPR052162">
    <property type="entry name" value="Sensor_kinase/Photoreceptor"/>
</dbReference>
<dbReference type="InterPro" id="IPR000700">
    <property type="entry name" value="PAS-assoc_C"/>
</dbReference>
<feature type="domain" description="PAC" evidence="12">
    <location>
        <begin position="543"/>
        <end position="593"/>
    </location>
</feature>
<dbReference type="InterPro" id="IPR003661">
    <property type="entry name" value="HisK_dim/P_dom"/>
</dbReference>
<comment type="catalytic activity">
    <reaction evidence="1">
        <text>ATP + protein L-histidine = ADP + protein N-phospho-L-histidine.</text>
        <dbReference type="EC" id="2.7.13.3"/>
    </reaction>
</comment>
<keyword evidence="3 6" id="KW-0597">Phosphoprotein</keyword>
<proteinExistence type="predicted"/>
<dbReference type="CDD" id="cd00082">
    <property type="entry name" value="HisKA"/>
    <property type="match status" value="1"/>
</dbReference>
<dbReference type="Pfam" id="PF00072">
    <property type="entry name" value="Response_reg"/>
    <property type="match status" value="1"/>
</dbReference>
<dbReference type="PRINTS" id="PR00344">
    <property type="entry name" value="BCTRLSENSOR"/>
</dbReference>
<dbReference type="PROSITE" id="PS50110">
    <property type="entry name" value="RESPONSE_REGULATORY"/>
    <property type="match status" value="1"/>
</dbReference>
<dbReference type="InterPro" id="IPR001610">
    <property type="entry name" value="PAC"/>
</dbReference>
<sequence>MQSTSSPIPVISQTLLDAALLELARRVPASSFAAEIRCLLRVAAMATDARSASLWLCADDGQTLRCAERFHTDSATWDKGAESRGAWPGTSSLAERRWATDHLARLSAEGGADVIALDAGVWSGGALAGFIRLERGADRPWTDAEGAFSATLADRAGAAYHASAGMDADARPGARGEDGAEPAAGVGSREEDGTADRAAEQAEAEAALRASEESYRTIFQTSNDAIFITDPVTGAMVDANDRACELVAASRDELRRDPAAILWNGPAPFTPELAMEQTARAMAGEAQRFEWMSIHRHTGGEVWGEVSLQRVVLNGQDRVMAVVRDIGERKRAEQALRTSEESYRAIFESSNDAIFVHDLATGAVLDANARACELGGVSLDELRASGLGVIASGPPPFTEERAAEYLQKAATGEPQRFEWMTPHPETGEEMWVEVGLQRVSIRGEERLLALVRDIRERKAAEEAMRQSELSYRTLFQISSEAMWVHDLETGAFLEVNQAACDLYGYTEEETLALGVEGISWDEAPYTIEHAREYIRRAVAGEPQRFEWKGRRKDGKANWADMQLRRVTINGVDRLLANGRDISDRLRYEAELRRANEQLELRVAERTGELAAANEALEEEVAEHEAAKEALLERTHEVEGIFRALPDLFFRLGPDGTILDYRAGSHNKLAVPPEVFMWKRIQDVLPPVADATMAALERAVRTNQLASFEYQLPTPAGMGDYEARVVPVPDGTFITVIRDVTDAKTAQRALQESEERFRRMVANTYDIITLLEADGSVRYENDAMTRLLGWTSEERVGRSIADNIHPDDLPVVREALSRIVATPGQAVTVEYRYRAKDGTLHYLESVGRTMSEHTAAEGVVANSRDVTESRAVQRALKESEEHFRTLIENSSDVATINDAVTGAVLYASPAAEVVLSWTPDELEGTTAADFVHPDDVHAVHERMQELLLDPSQPQTMRYRHRRRDGGWMVLETTARIVVTPDGDYRMVANARDVTDRTRAEEALRRNEEHFRALIENAQDIVLILDATGRMTYLSPPIERILGWSPAELTDRSAFEYMHPEDQPIVAGELARVLAEPGLTGNAEYRFRDKRGRWRYMEAFGRVLETGGAGIPSIVANVRDVTERHEAAEALRKSEEHFRALTENASDLITVLSAEGTYLYQSPSVLRLLGFTPADMLGVTPFGFMHPDDVEAARESLRRMAGEPGTSHTVQIRFRHADGAWRVLESVGRTLLPDSADEGIVVISRDVTERRRTEEALRAATEAAERANRAKSEFLSRMSHELRTPMNSILGFAQLLGRAELPSNDQKSVQHILKAGRHLLNLINEVLEIARIEAGRHNLSLEPVRVTPLVEEALGLVRPMAAQWGVVLEHGPAPRDAFVRADRQRLAQVLLNLLSNAIKYNRPGGRVRLWCEPSADGHLVIRVEDEGRGIPAENAEQLFTPFARLGAESTGVEGTGLGLALSQRLTEAMGGALTLERSSDEGSVFRVELGGASDPLDALDGAEAGGSRAVPAGHGTATLLYVEDNLANLSLVETILLSRPGWRTLPALQGQIGVELAREHRPDLILLDLHLPDIPGEEVLRRLRSDGRTAGIPIVVISADATRATAERLRALGADAYLSKPIDVDEFLETVERFLAAREGL</sequence>
<feature type="domain" description="PAC" evidence="12">
    <location>
        <begin position="953"/>
        <end position="1004"/>
    </location>
</feature>
<feature type="domain" description="PAS" evidence="11">
    <location>
        <begin position="1005"/>
        <end position="1075"/>
    </location>
</feature>
<dbReference type="SMART" id="SM00448">
    <property type="entry name" value="REC"/>
    <property type="match status" value="1"/>
</dbReference>
<evidence type="ECO:0000313" key="13">
    <source>
        <dbReference type="EMBL" id="MBB6072388.1"/>
    </source>
</evidence>
<feature type="domain" description="PAC" evidence="12">
    <location>
        <begin position="826"/>
        <end position="877"/>
    </location>
</feature>
<evidence type="ECO:0000256" key="2">
    <source>
        <dbReference type="ARBA" id="ARBA00012438"/>
    </source>
</evidence>
<evidence type="ECO:0000256" key="3">
    <source>
        <dbReference type="ARBA" id="ARBA00022553"/>
    </source>
</evidence>
<evidence type="ECO:0000256" key="8">
    <source>
        <dbReference type="SAM" id="MobiDB-lite"/>
    </source>
</evidence>
<dbReference type="InterPro" id="IPR004358">
    <property type="entry name" value="Sig_transdc_His_kin-like_C"/>
</dbReference>
<evidence type="ECO:0000256" key="5">
    <source>
        <dbReference type="ARBA" id="ARBA00022777"/>
    </source>
</evidence>
<dbReference type="Pfam" id="PF08448">
    <property type="entry name" value="PAS_4"/>
    <property type="match status" value="3"/>
</dbReference>
<dbReference type="PANTHER" id="PTHR43304">
    <property type="entry name" value="PHYTOCHROME-LIKE PROTEIN CPH1"/>
    <property type="match status" value="1"/>
</dbReference>
<feature type="domain" description="PAC" evidence="12">
    <location>
        <begin position="415"/>
        <end position="466"/>
    </location>
</feature>
<dbReference type="RefSeq" id="WP_170038410.1">
    <property type="nucleotide sequence ID" value="NZ_JABDTL010000002.1"/>
</dbReference>
<dbReference type="EC" id="2.7.13.3" evidence="2"/>
<dbReference type="SMART" id="SM00388">
    <property type="entry name" value="HisKA"/>
    <property type="match status" value="1"/>
</dbReference>
<dbReference type="PROSITE" id="PS50113">
    <property type="entry name" value="PAC"/>
    <property type="match status" value="6"/>
</dbReference>
<dbReference type="InterPro" id="IPR035965">
    <property type="entry name" value="PAS-like_dom_sf"/>
</dbReference>
<keyword evidence="5" id="KW-0418">Kinase</keyword>
<keyword evidence="4" id="KW-0808">Transferase</keyword>
<feature type="modified residue" description="4-aspartylphosphate" evidence="6">
    <location>
        <position position="1566"/>
    </location>
</feature>
<dbReference type="Gene3D" id="3.30.565.10">
    <property type="entry name" value="Histidine kinase-like ATPase, C-terminal domain"/>
    <property type="match status" value="1"/>
</dbReference>
<dbReference type="PROSITE" id="PS50109">
    <property type="entry name" value="HIS_KIN"/>
    <property type="match status" value="1"/>
</dbReference>
<feature type="domain" description="PAS" evidence="11">
    <location>
        <begin position="339"/>
        <end position="413"/>
    </location>
</feature>
<dbReference type="InterPro" id="IPR013656">
    <property type="entry name" value="PAS_4"/>
</dbReference>
<evidence type="ECO:0000256" key="4">
    <source>
        <dbReference type="ARBA" id="ARBA00022679"/>
    </source>
</evidence>
<dbReference type="CDD" id="cd00130">
    <property type="entry name" value="PAS"/>
    <property type="match status" value="7"/>
</dbReference>
<dbReference type="Gene3D" id="3.30.450.20">
    <property type="entry name" value="PAS domain"/>
    <property type="match status" value="8"/>
</dbReference>
<feature type="domain" description="PAS" evidence="11">
    <location>
        <begin position="211"/>
        <end position="254"/>
    </location>
</feature>
<dbReference type="Pfam" id="PF08447">
    <property type="entry name" value="PAS_3"/>
    <property type="match status" value="3"/>
</dbReference>
<accession>A0A841H343</accession>
<feature type="compositionally biased region" description="Basic and acidic residues" evidence="8">
    <location>
        <begin position="188"/>
        <end position="200"/>
    </location>
</feature>
<dbReference type="Pfam" id="PF00989">
    <property type="entry name" value="PAS"/>
    <property type="match status" value="1"/>
</dbReference>
<dbReference type="PANTHER" id="PTHR43304:SF1">
    <property type="entry name" value="PAC DOMAIN-CONTAINING PROTEIN"/>
    <property type="match status" value="1"/>
</dbReference>
<evidence type="ECO:0000259" key="11">
    <source>
        <dbReference type="PROSITE" id="PS50112"/>
    </source>
</evidence>
<dbReference type="InterPro" id="IPR011006">
    <property type="entry name" value="CheY-like_superfamily"/>
</dbReference>
<gene>
    <name evidence="13" type="ORF">HNQ61_004050</name>
</gene>
<dbReference type="SUPFAM" id="SSF55785">
    <property type="entry name" value="PYP-like sensor domain (PAS domain)"/>
    <property type="match status" value="8"/>
</dbReference>
<feature type="domain" description="PAS" evidence="11">
    <location>
        <begin position="878"/>
        <end position="949"/>
    </location>
</feature>
<dbReference type="PROSITE" id="PS50112">
    <property type="entry name" value="PAS"/>
    <property type="match status" value="7"/>
</dbReference>
<organism evidence="13 14">
    <name type="scientific">Longimicrobium terrae</name>
    <dbReference type="NCBI Taxonomy" id="1639882"/>
    <lineage>
        <taxon>Bacteria</taxon>
        <taxon>Pseudomonadati</taxon>
        <taxon>Gemmatimonadota</taxon>
        <taxon>Longimicrobiia</taxon>
        <taxon>Longimicrobiales</taxon>
        <taxon>Longimicrobiaceae</taxon>
        <taxon>Longimicrobium</taxon>
    </lineage>
</organism>
<dbReference type="Pfam" id="PF02518">
    <property type="entry name" value="HATPase_c"/>
    <property type="match status" value="1"/>
</dbReference>
<dbReference type="InterPro" id="IPR005467">
    <property type="entry name" value="His_kinase_dom"/>
</dbReference>
<dbReference type="SUPFAM" id="SSF52172">
    <property type="entry name" value="CheY-like"/>
    <property type="match status" value="1"/>
</dbReference>
<dbReference type="InterPro" id="IPR036890">
    <property type="entry name" value="HATPase_C_sf"/>
</dbReference>
<dbReference type="GO" id="GO:0006355">
    <property type="term" value="P:regulation of DNA-templated transcription"/>
    <property type="evidence" value="ECO:0007669"/>
    <property type="project" value="InterPro"/>
</dbReference>
<dbReference type="SMART" id="SM00086">
    <property type="entry name" value="PAC"/>
    <property type="match status" value="7"/>
</dbReference>
<evidence type="ECO:0000259" key="9">
    <source>
        <dbReference type="PROSITE" id="PS50109"/>
    </source>
</evidence>
<dbReference type="InterPro" id="IPR013767">
    <property type="entry name" value="PAS_fold"/>
</dbReference>